<dbReference type="Pfam" id="PF04754">
    <property type="entry name" value="Transposase_31"/>
    <property type="match status" value="1"/>
</dbReference>
<evidence type="ECO:0000259" key="2">
    <source>
        <dbReference type="Pfam" id="PF04754"/>
    </source>
</evidence>
<organism evidence="3 4">
    <name type="scientific">Salmonella enterica I</name>
    <dbReference type="NCBI Taxonomy" id="59201"/>
    <lineage>
        <taxon>Bacteria</taxon>
        <taxon>Pseudomonadati</taxon>
        <taxon>Pseudomonadota</taxon>
        <taxon>Gammaproteobacteria</taxon>
        <taxon>Enterobacterales</taxon>
        <taxon>Enterobacteriaceae</taxon>
        <taxon>Salmonella</taxon>
    </lineage>
</organism>
<name>A0A447TS71_SALET</name>
<dbReference type="InterPro" id="IPR006842">
    <property type="entry name" value="Transposase_31"/>
</dbReference>
<proteinExistence type="inferred from homology"/>
<evidence type="ECO:0000313" key="3">
    <source>
        <dbReference type="EMBL" id="VEB52215.1"/>
    </source>
</evidence>
<evidence type="ECO:0000256" key="1">
    <source>
        <dbReference type="ARBA" id="ARBA00009787"/>
    </source>
</evidence>
<gene>
    <name evidence="3" type="primary">STY4020_1</name>
    <name evidence="3" type="ORF">NCTC6754_01966</name>
</gene>
<dbReference type="AlphaFoldDB" id="A0A447TS71"/>
<dbReference type="InterPro" id="IPR051699">
    <property type="entry name" value="Rpn/YhgA-like_nuclease"/>
</dbReference>
<dbReference type="PANTHER" id="PTHR34611">
    <property type="match status" value="1"/>
</dbReference>
<dbReference type="PANTHER" id="PTHR34611:SF2">
    <property type="entry name" value="INACTIVE RECOMBINATION-PROMOTING NUCLEASE-LIKE PROTEIN RPNE-RELATED"/>
    <property type="match status" value="1"/>
</dbReference>
<evidence type="ECO:0000313" key="4">
    <source>
        <dbReference type="Proteomes" id="UP000269208"/>
    </source>
</evidence>
<accession>A0A447TS71</accession>
<dbReference type="EMBL" id="LR134190">
    <property type="protein sequence ID" value="VEB52215.1"/>
    <property type="molecule type" value="Genomic_DNA"/>
</dbReference>
<dbReference type="GO" id="GO:0006310">
    <property type="term" value="P:DNA recombination"/>
    <property type="evidence" value="ECO:0007669"/>
    <property type="project" value="TreeGrafter"/>
</dbReference>
<dbReference type="NCBIfam" id="TIGR01784">
    <property type="entry name" value="T_den_put_tspse"/>
    <property type="match status" value="1"/>
</dbReference>
<reference evidence="3 4" key="1">
    <citation type="submission" date="2018-12" db="EMBL/GenBank/DDBJ databases">
        <authorList>
            <consortium name="Pathogen Informatics"/>
        </authorList>
    </citation>
    <scope>NUCLEOTIDE SEQUENCE [LARGE SCALE GENOMIC DNA]</scope>
    <source>
        <strain evidence="3 4">NCTC6754</strain>
    </source>
</reference>
<feature type="domain" description="Transposase (putative) YhgA-like" evidence="2">
    <location>
        <begin position="8"/>
        <end position="122"/>
    </location>
</feature>
<dbReference type="GO" id="GO:1990238">
    <property type="term" value="F:double-stranded DNA endonuclease activity"/>
    <property type="evidence" value="ECO:0007669"/>
    <property type="project" value="TreeGrafter"/>
</dbReference>
<dbReference type="InterPro" id="IPR010106">
    <property type="entry name" value="RpnA"/>
</dbReference>
<protein>
    <submittedName>
        <fullName evidence="3">Transposase, YhgA-like</fullName>
    </submittedName>
</protein>
<dbReference type="Proteomes" id="UP000269208">
    <property type="component" value="Chromosome"/>
</dbReference>
<comment type="similarity">
    <text evidence="1">Belongs to the Rpn/YhgA-like nuclease family.</text>
</comment>
<sequence>MKKSPTSTPHDAVFKTFLRHPDTARDFLNIHLPHSLRIRCDLTTLKLAPDSFIEKNLRAFYSDVLWSLKTCEGDGYIYVVIEHQSTPDAHMAFRLMRYATAAMQRHLDAGHKTLPLVIPMLFLPWREKPVSLFALLAG</sequence>